<feature type="compositionally biased region" description="Polar residues" evidence="1">
    <location>
        <begin position="765"/>
        <end position="785"/>
    </location>
</feature>
<feature type="compositionally biased region" description="Basic and acidic residues" evidence="1">
    <location>
        <begin position="800"/>
        <end position="825"/>
    </location>
</feature>
<feature type="compositionally biased region" description="Polar residues" evidence="1">
    <location>
        <begin position="994"/>
        <end position="1017"/>
    </location>
</feature>
<feature type="region of interest" description="Disordered" evidence="1">
    <location>
        <begin position="194"/>
        <end position="220"/>
    </location>
</feature>
<evidence type="ECO:0000256" key="1">
    <source>
        <dbReference type="SAM" id="MobiDB-lite"/>
    </source>
</evidence>
<feature type="compositionally biased region" description="Low complexity" evidence="1">
    <location>
        <begin position="1080"/>
        <end position="1091"/>
    </location>
</feature>
<keyword evidence="3" id="KW-1185">Reference proteome</keyword>
<dbReference type="Proteomes" id="UP000678393">
    <property type="component" value="Unassembled WGS sequence"/>
</dbReference>
<feature type="region of interest" description="Disordered" evidence="1">
    <location>
        <begin position="44"/>
        <end position="94"/>
    </location>
</feature>
<feature type="region of interest" description="Disordered" evidence="1">
    <location>
        <begin position="560"/>
        <end position="623"/>
    </location>
</feature>
<feature type="compositionally biased region" description="Polar residues" evidence="1">
    <location>
        <begin position="899"/>
        <end position="912"/>
    </location>
</feature>
<feature type="compositionally biased region" description="Polar residues" evidence="1">
    <location>
        <begin position="940"/>
        <end position="974"/>
    </location>
</feature>
<feature type="compositionally biased region" description="Low complexity" evidence="1">
    <location>
        <begin position="565"/>
        <end position="577"/>
    </location>
</feature>
<feature type="compositionally biased region" description="Basic residues" evidence="1">
    <location>
        <begin position="592"/>
        <end position="609"/>
    </location>
</feature>
<organism evidence="2 3">
    <name type="scientific">Candidula unifasciata</name>
    <dbReference type="NCBI Taxonomy" id="100452"/>
    <lineage>
        <taxon>Eukaryota</taxon>
        <taxon>Metazoa</taxon>
        <taxon>Spiralia</taxon>
        <taxon>Lophotrochozoa</taxon>
        <taxon>Mollusca</taxon>
        <taxon>Gastropoda</taxon>
        <taxon>Heterobranchia</taxon>
        <taxon>Euthyneura</taxon>
        <taxon>Panpulmonata</taxon>
        <taxon>Eupulmonata</taxon>
        <taxon>Stylommatophora</taxon>
        <taxon>Helicina</taxon>
        <taxon>Helicoidea</taxon>
        <taxon>Geomitridae</taxon>
        <taxon>Candidula</taxon>
    </lineage>
</organism>
<feature type="compositionally biased region" description="Pro residues" evidence="1">
    <location>
        <begin position="57"/>
        <end position="74"/>
    </location>
</feature>
<feature type="compositionally biased region" description="Low complexity" evidence="1">
    <location>
        <begin position="1171"/>
        <end position="1181"/>
    </location>
</feature>
<feature type="compositionally biased region" description="Low complexity" evidence="1">
    <location>
        <begin position="1290"/>
        <end position="1303"/>
    </location>
</feature>
<feature type="compositionally biased region" description="Polar residues" evidence="1">
    <location>
        <begin position="1092"/>
        <end position="1125"/>
    </location>
</feature>
<feature type="compositionally biased region" description="Low complexity" evidence="1">
    <location>
        <begin position="879"/>
        <end position="891"/>
    </location>
</feature>
<feature type="compositionally biased region" description="Basic and acidic residues" evidence="1">
    <location>
        <begin position="1318"/>
        <end position="1330"/>
    </location>
</feature>
<feature type="compositionally biased region" description="Low complexity" evidence="1">
    <location>
        <begin position="1132"/>
        <end position="1158"/>
    </location>
</feature>
<gene>
    <name evidence="2" type="ORF">CUNI_LOCUS2889</name>
</gene>
<sequence length="1802" mass="190283">MSIPVMLRWLITKGRAHLDKLKEAAVAAERERLEKALFLKEMQHRQAKLQPTTLPANRPPPQPPHPPPLPPPPSYLHHHHSPLHMPQGQLSGNGQTQVMHSALVEARTTVPGLDEYGHVAESNNKHPNERLMSIDDEHALNPLLSTLLDEEKLSRSGSQADLHDSPMLSRLLDDNTSVATTVIPMNCKIAPSVSAKRVRKRKQTSDFGGPSPKHRVSDMDHADPLGMLGTSMDLDIGVARMDQGLPSTPPVMGSMTPTHGSSNYHHHQHAVLNHASKATRLHSGVIDLTEAGLGAESSLKKLADMDKHFIHKDVKSEPDLTMLLNEAENPSRITNILQNSPSGSKNENASTSLEGYLKGSGEVGRATDFDPSDASSVHSSTTLSKLSSLLLASSDSASPNLSITSHKVNASFLSDNLCSEETFVGVGKSVSDGGLTPDVKPSPATLRKGTLRHSSSVEIPNDKQISSGLFEKFDIPRQQPNVKIEAANSEIKSHPVEGKVSLKLKVGHFKQQNSMKSYVKSFRSVDEVDLVYEKSNSIGTFDFKSDDDDDDPAVQLPSDRYVYTSSSSPPRGQISSSKQKQLSDCIITHKSDKTKKKDRRSGNITKRKRDKDESKREKKRKKNEHFIEESVYRTVENDTKADFKLKIWVSKKQVSDKSNMLSDGKVQSYEIKKRSLSSSFDKPVTIKQEDKEQEPAVSESVKDKDAVIDGNSSARSVSSKLTTTINKSSPKSGAKPLQSSGAASKSDPKLVTKATIRLKPLMLPSSGSTVNISQTGPKASNSTSSKMDRRSSTSIAAPVSDKRSLSHNVQLERRSSVSSVVDRRSSSQLSSGSSASVNSSVVVTTAAATPANLSLSSILPNAPTNRQMASMPRIPKRPSSSSNTSISRTSSLDPAAGSVPTSAGTKSNNSYTVGPAGRPNPSTISGVAGGRSSAGVSGMFNYNNRPLTPGSTGNSKPNFNGSRPSGPAQTSPLVNSGPAGLQRPPVPRAHAPSASGNSHKPGVNSSNSHKPSGNFASNFVKGATGSSSSPSVSQKTHGSGAKVNNSISSKISSNFTVQKSMVYSGNSVSGQKHNIQNAHSGSSIRTGASSSNVSPNTTSLSKSPNSGKSPNITKSPSLNSASKSPNIPAANRSPNTSSSSSGRSPNINSSRSPSTSISAVKPTPGLSHSGKSPLSVSHKHLSSLTKHSGLYKSTDAFKSHTAVASRRSLGSSGSSKSFPSKTTVSSSSSTSSSSSSSSSSQQGIGKSVSVTSSNASSASINKISSATASSNVSVAGSAHSTQKSLLGEHPTTVAPSLTTSASSSPPPPLPLSPVKSNNPDHPELNQDNKGSKSVVTGTDSLRAGLPEKSPVPVSVTSTTVRSTDSAKSVFSFPSCKSRKNSLSAIVDKLKHNAVGTGLDLPEVLATVSDSPSSKKPVRVDAVPDFKPPVASASVETGEEKQQSAATVHMASADRVSQKHNHMLENDSVNVASTNSSDAVGISPKCVLSDASDKLLSVVNCDRTRLLDDRASNLPCLSDTENGLVRTRLKDSPASDRDKPSLDIQDSIRVTEKPAPLKIPLPLRSLSSSPVQSPAINPCSMSASPQPSPFQTLQSAALIKTSSPLINVSSISYSEQMFKMPSVKPALDNHNEVEPSELLAICYEAQTKKSEDISFNTPSDNCEVISYTEKRTDKLEKEIPATLMSSPLSDISSPENGLIIDDVDSHHLATKSSRDKFPGSNSVPKTSSPKSSVDENNIVNVSVSSPNSTNSVQLANSPKSSWAPFITSPTLSKGSSGASASKESDSPCPIDDDLMDVALGIGS</sequence>
<reference evidence="2" key="1">
    <citation type="submission" date="2021-04" db="EMBL/GenBank/DDBJ databases">
        <authorList>
            <consortium name="Molecular Ecology Group"/>
        </authorList>
    </citation>
    <scope>NUCLEOTIDE SEQUENCE</scope>
</reference>
<comment type="caution">
    <text evidence="2">The sequence shown here is derived from an EMBL/GenBank/DDBJ whole genome shotgun (WGS) entry which is preliminary data.</text>
</comment>
<feature type="compositionally biased region" description="Polar residues" evidence="1">
    <location>
        <begin position="710"/>
        <end position="743"/>
    </location>
</feature>
<feature type="region of interest" description="Disordered" evidence="1">
    <location>
        <begin position="856"/>
        <end position="1046"/>
    </location>
</feature>
<feature type="region of interest" description="Disordered" evidence="1">
    <location>
        <begin position="1709"/>
        <end position="1802"/>
    </location>
</feature>
<feature type="region of interest" description="Disordered" evidence="1">
    <location>
        <begin position="1067"/>
        <end position="1181"/>
    </location>
</feature>
<name>A0A8S3YPW3_9EUPU</name>
<feature type="compositionally biased region" description="Polar residues" evidence="1">
    <location>
        <begin position="1067"/>
        <end position="1079"/>
    </location>
</feature>
<evidence type="ECO:0000313" key="2">
    <source>
        <dbReference type="EMBL" id="CAG5117331.1"/>
    </source>
</evidence>
<evidence type="ECO:0000313" key="3">
    <source>
        <dbReference type="Proteomes" id="UP000678393"/>
    </source>
</evidence>
<accession>A0A8S3YPW3</accession>
<proteinExistence type="predicted"/>
<feature type="compositionally biased region" description="Polar residues" evidence="1">
    <location>
        <begin position="856"/>
        <end position="868"/>
    </location>
</feature>
<feature type="region of interest" description="Disordered" evidence="1">
    <location>
        <begin position="677"/>
        <end position="750"/>
    </location>
</feature>
<feature type="region of interest" description="Disordered" evidence="1">
    <location>
        <begin position="1279"/>
        <end position="1357"/>
    </location>
</feature>
<feature type="compositionally biased region" description="Low complexity" evidence="1">
    <location>
        <begin position="1205"/>
        <end position="1256"/>
    </location>
</feature>
<protein>
    <submittedName>
        <fullName evidence="2">Uncharacterized protein</fullName>
    </submittedName>
</protein>
<dbReference type="EMBL" id="CAJHNH020000388">
    <property type="protein sequence ID" value="CAG5117331.1"/>
    <property type="molecule type" value="Genomic_DNA"/>
</dbReference>
<feature type="region of interest" description="Disordered" evidence="1">
    <location>
        <begin position="762"/>
        <end position="839"/>
    </location>
</feature>
<feature type="region of interest" description="Disordered" evidence="1">
    <location>
        <begin position="1200"/>
        <end position="1256"/>
    </location>
</feature>
<feature type="compositionally biased region" description="Low complexity" evidence="1">
    <location>
        <begin position="1771"/>
        <end position="1780"/>
    </location>
</feature>
<feature type="compositionally biased region" description="Low complexity" evidence="1">
    <location>
        <begin position="1719"/>
        <end position="1751"/>
    </location>
</feature>
<feature type="compositionally biased region" description="Basic and acidic residues" evidence="1">
    <location>
        <begin position="687"/>
        <end position="707"/>
    </location>
</feature>
<feature type="compositionally biased region" description="Low complexity" evidence="1">
    <location>
        <begin position="826"/>
        <end position="839"/>
    </location>
</feature>
<dbReference type="OrthoDB" id="2281547at2759"/>